<dbReference type="AlphaFoldDB" id="A0AAU8UIW2"/>
<dbReference type="KEGG" id="avs:AWM76_08145"/>
<reference evidence="3 4" key="1">
    <citation type="journal article" date="2016" name="Genome Announc.">
        <title>Complete Genome Sequences of Aerococcus christensenii CCUG 28831T, Aerococcus sanguinicola CCUG 43001T, Aerococcus urinae CCUG 36881T, Aerococcus urinaeequi CCUG 28094T, Aerococcus urinaehominis CCUG 42038 BT, and Aerococcus viridans CCUG 4311T.</title>
        <authorList>
            <person name="Carkaci D."/>
            <person name="Dargis R."/>
            <person name="Nielsen X.C."/>
            <person name="Skovgaard O."/>
            <person name="Fuursted K."/>
            <person name="Christensen J.J."/>
        </authorList>
    </citation>
    <scope>NUCLEOTIDE SEQUENCE [LARGE SCALE GENOMIC DNA]</scope>
    <source>
        <strain evidence="3 4">CCUG4311</strain>
    </source>
</reference>
<sequence length="389" mass="43454">MQVTEDNKHLRILHVMGSFGGGISSFILNKAKLMPKYGITFDIATYDECSKEFETAIQATGGKIYQLINPKKEGYKSFSKTFCKPFEENKYDLVHCHVEGYRAIPYYKIARNYGVKRFYIHAHHANDYKVKSVKDQLMFKMEQTINTKLSTAAVGCGRIAIKSVYGPKTSLNNAMVIPNSIDVEEYNHSEENFQQVREKGRSDFGISDDTILIGHVGRLVPVKNHEKTLEIAKYIKDKQINAKILVTGAGHLESSLKEIVKAQGLESFITFTGRINPISEYYPALDVLLLPSFSEGLPTTVVEVQGAGVSTVMSKAITSEVDLGLDLVEQVSLDTPISEWVDTLVKMSQQPVPNVQARINAIKEKGFSNEASAKLYVDYFTGKINAFQI</sequence>
<dbReference type="GO" id="GO:0016757">
    <property type="term" value="F:glycosyltransferase activity"/>
    <property type="evidence" value="ECO:0007669"/>
    <property type="project" value="InterPro"/>
</dbReference>
<dbReference type="Proteomes" id="UP000066986">
    <property type="component" value="Chromosome"/>
</dbReference>
<feature type="domain" description="Glycosyl transferase family 1" evidence="2">
    <location>
        <begin position="197"/>
        <end position="318"/>
    </location>
</feature>
<dbReference type="PANTHER" id="PTHR45947">
    <property type="entry name" value="SULFOQUINOVOSYL TRANSFERASE SQD2"/>
    <property type="match status" value="1"/>
</dbReference>
<dbReference type="SUPFAM" id="SSF53756">
    <property type="entry name" value="UDP-Glycosyltransferase/glycogen phosphorylase"/>
    <property type="match status" value="1"/>
</dbReference>
<evidence type="ECO:0000259" key="2">
    <source>
        <dbReference type="Pfam" id="PF00534"/>
    </source>
</evidence>
<dbReference type="InterPro" id="IPR001296">
    <property type="entry name" value="Glyco_trans_1"/>
</dbReference>
<feature type="transmembrane region" description="Helical" evidence="1">
    <location>
        <begin position="12"/>
        <end position="29"/>
    </location>
</feature>
<dbReference type="Gene3D" id="3.40.50.2000">
    <property type="entry name" value="Glycogen Phosphorylase B"/>
    <property type="match status" value="2"/>
</dbReference>
<organism evidence="3 4">
    <name type="scientific">Aerococcus viridans</name>
    <dbReference type="NCBI Taxonomy" id="1377"/>
    <lineage>
        <taxon>Bacteria</taxon>
        <taxon>Bacillati</taxon>
        <taxon>Bacillota</taxon>
        <taxon>Bacilli</taxon>
        <taxon>Lactobacillales</taxon>
        <taxon>Aerococcaceae</taxon>
        <taxon>Aerococcus</taxon>
    </lineage>
</organism>
<accession>A0AAU8UIW2</accession>
<evidence type="ECO:0000313" key="3">
    <source>
        <dbReference type="EMBL" id="AMC01524.1"/>
    </source>
</evidence>
<proteinExistence type="predicted"/>
<evidence type="ECO:0000313" key="4">
    <source>
        <dbReference type="Proteomes" id="UP000066986"/>
    </source>
</evidence>
<dbReference type="GeneID" id="32030888"/>
<name>A0AAU8UIW2_9LACT</name>
<keyword evidence="1" id="KW-0812">Transmembrane</keyword>
<gene>
    <name evidence="3" type="ORF">AWM76_08145</name>
</gene>
<dbReference type="PANTHER" id="PTHR45947:SF3">
    <property type="entry name" value="SULFOQUINOVOSYL TRANSFERASE SQD2"/>
    <property type="match status" value="1"/>
</dbReference>
<dbReference type="RefSeq" id="WP_003143053.1">
    <property type="nucleotide sequence ID" value="NZ_CP014164.1"/>
</dbReference>
<dbReference type="Pfam" id="PF00534">
    <property type="entry name" value="Glycos_transf_1"/>
    <property type="match status" value="1"/>
</dbReference>
<dbReference type="EMBL" id="CP014164">
    <property type="protein sequence ID" value="AMC01524.1"/>
    <property type="molecule type" value="Genomic_DNA"/>
</dbReference>
<evidence type="ECO:0000256" key="1">
    <source>
        <dbReference type="SAM" id="Phobius"/>
    </source>
</evidence>
<keyword evidence="1" id="KW-1133">Transmembrane helix</keyword>
<keyword evidence="1" id="KW-0472">Membrane</keyword>
<dbReference type="InterPro" id="IPR050194">
    <property type="entry name" value="Glycosyltransferase_grp1"/>
</dbReference>
<reference evidence="4" key="2">
    <citation type="submission" date="2016-01" db="EMBL/GenBank/DDBJ databases">
        <title>Six Aerococcus type strain genome sequencing and assembly using PacBio and Illumina Hiseq.</title>
        <authorList>
            <person name="Carkaci D."/>
            <person name="Dargis R."/>
            <person name="Nielsen X.C."/>
            <person name="Skovgaard O."/>
            <person name="Fuursted K."/>
            <person name="Christensen J.J."/>
        </authorList>
    </citation>
    <scope>NUCLEOTIDE SEQUENCE [LARGE SCALE GENOMIC DNA]</scope>
    <source>
        <strain evidence="4">CCUG4311</strain>
    </source>
</reference>
<protein>
    <submittedName>
        <fullName evidence="3">Glycosyltransferase</fullName>
    </submittedName>
</protein>